<keyword evidence="2" id="KW-0479">Metal-binding</keyword>
<evidence type="ECO:0000256" key="4">
    <source>
        <dbReference type="ARBA" id="ARBA00023002"/>
    </source>
</evidence>
<reference evidence="11 12" key="1">
    <citation type="submission" date="2011-10" db="EMBL/GenBank/DDBJ databases">
        <authorList>
            <person name="Genoscope - CEA"/>
        </authorList>
    </citation>
    <scope>NUCLEOTIDE SEQUENCE [LARGE SCALE GENOMIC DNA]</scope>
    <source>
        <strain evidence="11 12">RCC 1105</strain>
    </source>
</reference>
<dbReference type="RefSeq" id="XP_007513487.1">
    <property type="nucleotide sequence ID" value="XM_007513425.1"/>
</dbReference>
<dbReference type="eggNOG" id="KOG0034">
    <property type="taxonomic scope" value="Eukaryota"/>
</dbReference>
<dbReference type="PROSITE" id="PS50222">
    <property type="entry name" value="EF_HAND_2"/>
    <property type="match status" value="2"/>
</dbReference>
<feature type="compositionally biased region" description="Low complexity" evidence="7">
    <location>
        <begin position="637"/>
        <end position="659"/>
    </location>
</feature>
<dbReference type="SUPFAM" id="SSF52402">
    <property type="entry name" value="Adenine nucleotide alpha hydrolases-like"/>
    <property type="match status" value="1"/>
</dbReference>
<dbReference type="PROSITE" id="PS00018">
    <property type="entry name" value="EF_HAND_1"/>
    <property type="match status" value="1"/>
</dbReference>
<dbReference type="GO" id="GO:0019379">
    <property type="term" value="P:sulfate assimilation, phosphoadenylyl sulfate reduction by phosphoadenylyl-sulfate reductase (thioredoxin)"/>
    <property type="evidence" value="ECO:0007669"/>
    <property type="project" value="InterPro"/>
</dbReference>
<dbReference type="eggNOG" id="KOG0191">
    <property type="taxonomic scope" value="Eukaryota"/>
</dbReference>
<evidence type="ECO:0000313" key="12">
    <source>
        <dbReference type="Proteomes" id="UP000198341"/>
    </source>
</evidence>
<feature type="region of interest" description="Disordered" evidence="7">
    <location>
        <begin position="636"/>
        <end position="662"/>
    </location>
</feature>
<dbReference type="OrthoDB" id="7869097at2759"/>
<feature type="domain" description="EF-hand" evidence="9">
    <location>
        <begin position="579"/>
        <end position="614"/>
    </location>
</feature>
<keyword evidence="8" id="KW-0812">Transmembrane</keyword>
<keyword evidence="3" id="KW-0106">Calcium</keyword>
<dbReference type="Gene3D" id="1.10.238.10">
    <property type="entry name" value="EF-hand"/>
    <property type="match status" value="1"/>
</dbReference>
<keyword evidence="8" id="KW-0472">Membrane</keyword>
<keyword evidence="6" id="KW-0411">Iron-sulfur</keyword>
<dbReference type="InterPro" id="IPR014729">
    <property type="entry name" value="Rossmann-like_a/b/a_fold"/>
</dbReference>
<dbReference type="EMBL" id="FO082275">
    <property type="protein sequence ID" value="CCO16012.1"/>
    <property type="molecule type" value="Genomic_DNA"/>
</dbReference>
<evidence type="ECO:0000259" key="10">
    <source>
        <dbReference type="PROSITE" id="PS51352"/>
    </source>
</evidence>
<feature type="region of interest" description="Disordered" evidence="7">
    <location>
        <begin position="300"/>
        <end position="319"/>
    </location>
</feature>
<dbReference type="GO" id="GO:0005509">
    <property type="term" value="F:calcium ion binding"/>
    <property type="evidence" value="ECO:0007669"/>
    <property type="project" value="InterPro"/>
</dbReference>
<keyword evidence="12" id="KW-1185">Reference proteome</keyword>
<evidence type="ECO:0000256" key="3">
    <source>
        <dbReference type="ARBA" id="ARBA00022837"/>
    </source>
</evidence>
<name>K8ED65_9CHLO</name>
<dbReference type="PANTHER" id="PTHR46482">
    <property type="entry name" value="5'-ADENYLYLSULFATE REDUCTASE 3, CHLOROPLASTIC"/>
    <property type="match status" value="1"/>
</dbReference>
<dbReference type="NCBIfam" id="NF002537">
    <property type="entry name" value="PRK02090.1"/>
    <property type="match status" value="1"/>
</dbReference>
<dbReference type="InterPro" id="IPR002048">
    <property type="entry name" value="EF_hand_dom"/>
</dbReference>
<dbReference type="SUPFAM" id="SSF47473">
    <property type="entry name" value="EF-hand"/>
    <property type="match status" value="1"/>
</dbReference>
<keyword evidence="8" id="KW-1133">Transmembrane helix</keyword>
<comment type="cofactor">
    <cofactor evidence="1">
        <name>[4Fe-4S] cluster</name>
        <dbReference type="ChEBI" id="CHEBI:49883"/>
    </cofactor>
</comment>
<evidence type="ECO:0000256" key="6">
    <source>
        <dbReference type="ARBA" id="ARBA00023014"/>
    </source>
</evidence>
<evidence type="ECO:0000256" key="5">
    <source>
        <dbReference type="ARBA" id="ARBA00023004"/>
    </source>
</evidence>
<keyword evidence="4" id="KW-0560">Oxidoreductase</keyword>
<proteinExistence type="inferred from homology"/>
<dbReference type="GO" id="GO:0004604">
    <property type="term" value="F:phosphoadenylyl-sulfate reductase (thioredoxin) activity"/>
    <property type="evidence" value="ECO:0007669"/>
    <property type="project" value="InterPro"/>
</dbReference>
<feature type="transmembrane region" description="Helical" evidence="8">
    <location>
        <begin position="459"/>
        <end position="476"/>
    </location>
</feature>
<evidence type="ECO:0000256" key="1">
    <source>
        <dbReference type="ARBA" id="ARBA00001966"/>
    </source>
</evidence>
<dbReference type="PANTHER" id="PTHR46482:SF9">
    <property type="entry name" value="5'-ADENYLYLSULFATE REDUCTASE 1, CHLOROPLASTIC"/>
    <property type="match status" value="1"/>
</dbReference>
<dbReference type="Pfam" id="PF01507">
    <property type="entry name" value="PAPS_reduct"/>
    <property type="match status" value="1"/>
</dbReference>
<dbReference type="InterPro" id="IPR013766">
    <property type="entry name" value="Thioredoxin_domain"/>
</dbReference>
<dbReference type="InterPro" id="IPR002500">
    <property type="entry name" value="PAPS_reduct_dom"/>
</dbReference>
<dbReference type="SUPFAM" id="SSF52833">
    <property type="entry name" value="Thioredoxin-like"/>
    <property type="match status" value="1"/>
</dbReference>
<dbReference type="GeneID" id="19016517"/>
<dbReference type="Gene3D" id="3.40.30.10">
    <property type="entry name" value="Glutaredoxin"/>
    <property type="match status" value="1"/>
</dbReference>
<evidence type="ECO:0000256" key="8">
    <source>
        <dbReference type="SAM" id="Phobius"/>
    </source>
</evidence>
<evidence type="ECO:0000256" key="2">
    <source>
        <dbReference type="ARBA" id="ARBA00022723"/>
    </source>
</evidence>
<dbReference type="HAMAP" id="MF_00063">
    <property type="entry name" value="CysH"/>
    <property type="match status" value="1"/>
</dbReference>
<protein>
    <submittedName>
        <fullName evidence="11">Phosphoadenosine phosphosulfate reductase</fullName>
    </submittedName>
</protein>
<accession>K8ED65</accession>
<organism evidence="11 12">
    <name type="scientific">Bathycoccus prasinos</name>
    <dbReference type="NCBI Taxonomy" id="41875"/>
    <lineage>
        <taxon>Eukaryota</taxon>
        <taxon>Viridiplantae</taxon>
        <taxon>Chlorophyta</taxon>
        <taxon>Mamiellophyceae</taxon>
        <taxon>Mamiellales</taxon>
        <taxon>Bathycoccaceae</taxon>
        <taxon>Bathycoccus</taxon>
    </lineage>
</organism>
<dbReference type="GO" id="GO:0051536">
    <property type="term" value="F:iron-sulfur cluster binding"/>
    <property type="evidence" value="ECO:0007669"/>
    <property type="project" value="UniProtKB-KW"/>
</dbReference>
<dbReference type="InterPro" id="IPR036249">
    <property type="entry name" value="Thioredoxin-like_sf"/>
</dbReference>
<keyword evidence="5" id="KW-0408">Iron</keyword>
<dbReference type="CDD" id="cd23945">
    <property type="entry name" value="PAPS_reductase"/>
    <property type="match status" value="1"/>
</dbReference>
<dbReference type="Proteomes" id="UP000198341">
    <property type="component" value="Chromosome 4"/>
</dbReference>
<feature type="domain" description="EF-hand" evidence="9">
    <location>
        <begin position="515"/>
        <end position="550"/>
    </location>
</feature>
<dbReference type="Gene3D" id="3.40.50.620">
    <property type="entry name" value="HUPs"/>
    <property type="match status" value="1"/>
</dbReference>
<dbReference type="KEGG" id="bpg:Bathy04g04910"/>
<feature type="compositionally biased region" description="Basic and acidic residues" evidence="7">
    <location>
        <begin position="306"/>
        <end position="318"/>
    </location>
</feature>
<dbReference type="InterPro" id="IPR004511">
    <property type="entry name" value="PAPS/APS_Rdtase"/>
</dbReference>
<evidence type="ECO:0000313" key="11">
    <source>
        <dbReference type="EMBL" id="CCO16012.1"/>
    </source>
</evidence>
<dbReference type="STRING" id="41875.K8ED65"/>
<dbReference type="InterPro" id="IPR011992">
    <property type="entry name" value="EF-hand-dom_pair"/>
</dbReference>
<dbReference type="eggNOG" id="KOG0189">
    <property type="taxonomic scope" value="Eukaryota"/>
</dbReference>
<dbReference type="AlphaFoldDB" id="K8ED65"/>
<gene>
    <name evidence="11" type="ORF">Bathy04g04910</name>
</gene>
<dbReference type="Pfam" id="PF00085">
    <property type="entry name" value="Thioredoxin"/>
    <property type="match status" value="1"/>
</dbReference>
<dbReference type="PROSITE" id="PS51352">
    <property type="entry name" value="THIOREDOXIN_2"/>
    <property type="match status" value="1"/>
</dbReference>
<dbReference type="InterPro" id="IPR018247">
    <property type="entry name" value="EF_Hand_1_Ca_BS"/>
</dbReference>
<evidence type="ECO:0000259" key="9">
    <source>
        <dbReference type="PROSITE" id="PS50222"/>
    </source>
</evidence>
<sequence>MNTVMSCAAHVSTTTASSSSSKMMKMMKKSGAVSGVKRRVVNQNMKKKNNNNRRGNALKVFSSNTKQETESKNEILEKTMTPLEIMDDALKTYGDDIAIAFSGAEDVALIQYAHLTNRPYRVFSLDTGRLNPETYELFDQVEKHFNIKIEYCVPNEEKLEAFVNEKGLFSFYEDGHKECCGIRKVQPLRKKLSTLKAWITGQRKDQSPGTRMQVPAIQLDPAFQGILNGSELVKYNPLTNATSQEVWDFLRVMSTPVNALHTQGYVSIGCAPCTRPVTPGQQEREGRWWWENASDKECGLHSGNLSKEEKEKQDKREEDAADIFTDASAISVETRESMEKRISRGLKNEENEMIVLYAPWCPFCQAMEGSFTESAQTYGKAKNVRYSKFRADQDEKEWSKENLSLASFPTILLFPKGREGYVKLGGERRDVESLQIFVESIVGKELSFLFFCATTRVSFFYPILLTVVLSLVVVWCPSKSNDTRREQTTHISLLFSSSYEQTEISSYCYNVFTSAEIQTLYKRFQQLDKKHKGYISEDELLNIPELAINPLAPRIVQLFVNVNFKEFCRLLSLLSKNANEKSKISFMFRVYDVDADGIVSRNDLEIILRQLVGSTLSEEKIDALVQKAMNEVLELENNTSNSDSNNRKNNSSSSNNNNNATALPGLTESAFYSVFSSGNAELVPTVSIHEDDD</sequence>
<feature type="domain" description="Thioredoxin" evidence="10">
    <location>
        <begin position="318"/>
        <end position="443"/>
    </location>
</feature>
<evidence type="ECO:0000256" key="7">
    <source>
        <dbReference type="SAM" id="MobiDB-lite"/>
    </source>
</evidence>